<accession>A0A9X1JYG7</accession>
<keyword evidence="2" id="KW-1133">Transmembrane helix</keyword>
<organism evidence="4 5">
    <name type="scientific">Halomarinibacterium sedimenti</name>
    <dbReference type="NCBI Taxonomy" id="2857106"/>
    <lineage>
        <taxon>Bacteria</taxon>
        <taxon>Pseudomonadati</taxon>
        <taxon>Bacteroidota</taxon>
        <taxon>Flavobacteriia</taxon>
        <taxon>Flavobacteriales</taxon>
        <taxon>Flavobacteriaceae</taxon>
        <taxon>Halomarinibacterium</taxon>
    </lineage>
</organism>
<dbReference type="EMBL" id="JAHWDP010000002">
    <property type="protein sequence ID" value="MBW2937502.1"/>
    <property type="molecule type" value="Genomic_DNA"/>
</dbReference>
<feature type="coiled-coil region" evidence="1">
    <location>
        <begin position="56"/>
        <end position="104"/>
    </location>
</feature>
<protein>
    <submittedName>
        <fullName evidence="4">tRNA (Guanine-N1)-methyltransferase</fullName>
    </submittedName>
</protein>
<reference evidence="4" key="1">
    <citation type="submission" date="2021-07" db="EMBL/GenBank/DDBJ databases">
        <title>Aureisphaera sp. CAU 1614 isolated from sea sediment.</title>
        <authorList>
            <person name="Kim W."/>
        </authorList>
    </citation>
    <scope>NUCLEOTIDE SEQUENCE</scope>
    <source>
        <strain evidence="4">CAU 1614</strain>
    </source>
</reference>
<dbReference type="Proteomes" id="UP001138686">
    <property type="component" value="Unassembled WGS sequence"/>
</dbReference>
<feature type="signal peptide" evidence="3">
    <location>
        <begin position="1"/>
        <end position="20"/>
    </location>
</feature>
<feature type="chain" id="PRO_5040810637" evidence="3">
    <location>
        <begin position="21"/>
        <end position="191"/>
    </location>
</feature>
<keyword evidence="2" id="KW-0472">Membrane</keyword>
<evidence type="ECO:0000256" key="1">
    <source>
        <dbReference type="SAM" id="Coils"/>
    </source>
</evidence>
<keyword evidence="2" id="KW-0812">Transmembrane</keyword>
<evidence type="ECO:0000313" key="5">
    <source>
        <dbReference type="Proteomes" id="UP001138686"/>
    </source>
</evidence>
<gene>
    <name evidence="4" type="ORF">KXJ69_05255</name>
</gene>
<dbReference type="RefSeq" id="WP_219051927.1">
    <property type="nucleotide sequence ID" value="NZ_JAHWDP010000002.1"/>
</dbReference>
<name>A0A9X1JYG7_9FLAO</name>
<feature type="coiled-coil region" evidence="1">
    <location>
        <begin position="149"/>
        <end position="191"/>
    </location>
</feature>
<sequence>MKILKLLPLFILLIAQGTYSQETENTLDNQFVDVIDNSNRYQDFKVVKITKLNNLRKSVSDSITNLKTEIESLQNNQLTLQNRIDSLSTELNTLNEALLTSQKKEDGISFFGAIIKKSVYNTIMWGIIAFLLISVFIFIFKFKRSNTLTKEAQEKLADTEAEYDTHRQTALEREQQLRRKLQDEINKQKKA</sequence>
<comment type="caution">
    <text evidence="4">The sequence shown here is derived from an EMBL/GenBank/DDBJ whole genome shotgun (WGS) entry which is preliminary data.</text>
</comment>
<keyword evidence="5" id="KW-1185">Reference proteome</keyword>
<feature type="transmembrane region" description="Helical" evidence="2">
    <location>
        <begin position="123"/>
        <end position="140"/>
    </location>
</feature>
<keyword evidence="3" id="KW-0732">Signal</keyword>
<dbReference type="AlphaFoldDB" id="A0A9X1JYG7"/>
<evidence type="ECO:0000256" key="3">
    <source>
        <dbReference type="SAM" id="SignalP"/>
    </source>
</evidence>
<keyword evidence="1" id="KW-0175">Coiled coil</keyword>
<evidence type="ECO:0000313" key="4">
    <source>
        <dbReference type="EMBL" id="MBW2937502.1"/>
    </source>
</evidence>
<proteinExistence type="predicted"/>
<evidence type="ECO:0000256" key="2">
    <source>
        <dbReference type="SAM" id="Phobius"/>
    </source>
</evidence>